<dbReference type="VEuPathDB" id="FungiDB:TRIVIDRAFT_63076"/>
<dbReference type="OMA" id="VIYWPEC"/>
<organism evidence="1 2">
    <name type="scientific">Hypocrea virens (strain Gv29-8 / FGSC 10586)</name>
    <name type="common">Gliocladium virens</name>
    <name type="synonym">Trichoderma virens</name>
    <dbReference type="NCBI Taxonomy" id="413071"/>
    <lineage>
        <taxon>Eukaryota</taxon>
        <taxon>Fungi</taxon>
        <taxon>Dikarya</taxon>
        <taxon>Ascomycota</taxon>
        <taxon>Pezizomycotina</taxon>
        <taxon>Sordariomycetes</taxon>
        <taxon>Hypocreomycetidae</taxon>
        <taxon>Hypocreales</taxon>
        <taxon>Hypocreaceae</taxon>
        <taxon>Trichoderma</taxon>
    </lineage>
</organism>
<dbReference type="RefSeq" id="XP_013961516.1">
    <property type="nucleotide sequence ID" value="XM_014106041.1"/>
</dbReference>
<proteinExistence type="predicted"/>
<comment type="caution">
    <text evidence="1">The sequence shown here is derived from an EMBL/GenBank/DDBJ whole genome shotgun (WGS) entry which is preliminary data.</text>
</comment>
<dbReference type="eggNOG" id="ENOG502SMEB">
    <property type="taxonomic scope" value="Eukaryota"/>
</dbReference>
<evidence type="ECO:0000313" key="1">
    <source>
        <dbReference type="EMBL" id="EHK27311.1"/>
    </source>
</evidence>
<accession>G9ME16</accession>
<gene>
    <name evidence="1" type="ORF">TRIVIDRAFT_63076</name>
</gene>
<dbReference type="Proteomes" id="UP000007115">
    <property type="component" value="Unassembled WGS sequence"/>
</dbReference>
<dbReference type="OrthoDB" id="5343383at2759"/>
<sequence length="276" mass="32170">MPQLSEITYSREECISAIRGYYDFLTKLYLNESDVIEPPAEGWPEITTSIMQLLGKTDEVISLLRHLPYIQKPSNDMYWAQGTPHCTFADWRNICHHISQDPSRGEDYKLVTESVSIYENVPPHVISLTNSGRDEPVYLLDTKLGIVLWFECPGEIKYNPSRELVHDDPYTYEEDMAQAEWRGDSAAWTVPDFFETLKDQWRELNFIPISPWSAVEIYTGYGLETEGMIKMLQGIYREQGWPDMDKYRKVECLKAVHKALKERYPGRADYIYGDKE</sequence>
<reference evidence="1 2" key="1">
    <citation type="journal article" date="2011" name="Genome Biol.">
        <title>Comparative genome sequence analysis underscores mycoparasitism as the ancestral life style of Trichoderma.</title>
        <authorList>
            <person name="Kubicek C.P."/>
            <person name="Herrera-Estrella A."/>
            <person name="Seidl-Seiboth V."/>
            <person name="Martinez D.A."/>
            <person name="Druzhinina I.S."/>
            <person name="Thon M."/>
            <person name="Zeilinger S."/>
            <person name="Casas-Flores S."/>
            <person name="Horwitz B.A."/>
            <person name="Mukherjee P.K."/>
            <person name="Mukherjee M."/>
            <person name="Kredics L."/>
            <person name="Alcaraz L.D."/>
            <person name="Aerts A."/>
            <person name="Antal Z."/>
            <person name="Atanasova L."/>
            <person name="Cervantes-Badillo M.G."/>
            <person name="Challacombe J."/>
            <person name="Chertkov O."/>
            <person name="McCluskey K."/>
            <person name="Coulpier F."/>
            <person name="Deshpande N."/>
            <person name="von Doehren H."/>
            <person name="Ebbole D.J."/>
            <person name="Esquivel-Naranjo E.U."/>
            <person name="Fekete E."/>
            <person name="Flipphi M."/>
            <person name="Glaser F."/>
            <person name="Gomez-Rodriguez E.Y."/>
            <person name="Gruber S."/>
            <person name="Han C."/>
            <person name="Henrissat B."/>
            <person name="Hermosa R."/>
            <person name="Hernandez-Onate M."/>
            <person name="Karaffa L."/>
            <person name="Kosti I."/>
            <person name="Le Crom S."/>
            <person name="Lindquist E."/>
            <person name="Lucas S."/>
            <person name="Luebeck M."/>
            <person name="Luebeck P.S."/>
            <person name="Margeot A."/>
            <person name="Metz B."/>
            <person name="Misra M."/>
            <person name="Nevalainen H."/>
            <person name="Omann M."/>
            <person name="Packer N."/>
            <person name="Perrone G."/>
            <person name="Uresti-Rivera E.E."/>
            <person name="Salamov A."/>
            <person name="Schmoll M."/>
            <person name="Seiboth B."/>
            <person name="Shapiro H."/>
            <person name="Sukno S."/>
            <person name="Tamayo-Ramos J.A."/>
            <person name="Tisch D."/>
            <person name="Wiest A."/>
            <person name="Wilkinson H.H."/>
            <person name="Zhang M."/>
            <person name="Coutinho P.M."/>
            <person name="Kenerley C.M."/>
            <person name="Monte E."/>
            <person name="Baker S.E."/>
            <person name="Grigoriev I.V."/>
        </authorList>
    </citation>
    <scope>NUCLEOTIDE SEQUENCE [LARGE SCALE GENOMIC DNA]</scope>
    <source>
        <strain evidence="2">Gv29-8 / FGSC 10586</strain>
    </source>
</reference>
<dbReference type="AlphaFoldDB" id="G9ME16"/>
<protein>
    <submittedName>
        <fullName evidence="1">Uncharacterized protein</fullName>
    </submittedName>
</protein>
<keyword evidence="2" id="KW-1185">Reference proteome</keyword>
<dbReference type="HOGENOM" id="CLU_054614_2_0_1"/>
<dbReference type="STRING" id="413071.G9ME16"/>
<evidence type="ECO:0000313" key="2">
    <source>
        <dbReference type="Proteomes" id="UP000007115"/>
    </source>
</evidence>
<name>G9ME16_HYPVG</name>
<dbReference type="EMBL" id="ABDF02000001">
    <property type="protein sequence ID" value="EHK27311.1"/>
    <property type="molecule type" value="Genomic_DNA"/>
</dbReference>
<dbReference type="GeneID" id="25796448"/>
<dbReference type="InParanoid" id="G9ME16"/>